<evidence type="ECO:0000313" key="1">
    <source>
        <dbReference type="EMBL" id="OKH43462.1"/>
    </source>
</evidence>
<accession>A0A1U7IY15</accession>
<organism evidence="1 2">
    <name type="scientific">Phormidium tenue NIES-30</name>
    <dbReference type="NCBI Taxonomy" id="549789"/>
    <lineage>
        <taxon>Bacteria</taxon>
        <taxon>Bacillati</taxon>
        <taxon>Cyanobacteriota</taxon>
        <taxon>Cyanophyceae</taxon>
        <taxon>Oscillatoriophycideae</taxon>
        <taxon>Oscillatoriales</taxon>
        <taxon>Oscillatoriaceae</taxon>
        <taxon>Phormidium</taxon>
    </lineage>
</organism>
<dbReference type="STRING" id="549789.NIES30_24950"/>
<sequence>MEAKFTPPAVPLEYRREVVGGASPIQNIYLTPVPWWQNRRYWAAGGIAVAALSGIAFAFAQSGRTGDEGTYQSELPAPNYENVLAAAQDRLSGNYEDSRLVLADVGRSVLNNEAYRYRQQAEQDVLKPTDPCYQQQLICPLNRYQRDAQVMLDAAKGDRDWRQANAALFRVEAVEVARSMAALPQDPPTNLAVVAIENLVQYHDRQHSLSEEVQAHEVRD</sequence>
<proteinExistence type="predicted"/>
<dbReference type="RefSeq" id="WP_073611166.1">
    <property type="nucleotide sequence ID" value="NZ_MRCG01000033.1"/>
</dbReference>
<dbReference type="Proteomes" id="UP000185557">
    <property type="component" value="Unassembled WGS sequence"/>
</dbReference>
<name>A0A1U7IY15_9CYAN</name>
<keyword evidence="2" id="KW-1185">Reference proteome</keyword>
<dbReference type="EMBL" id="MRCG01000033">
    <property type="protein sequence ID" value="OKH43462.1"/>
    <property type="molecule type" value="Genomic_DNA"/>
</dbReference>
<evidence type="ECO:0000313" key="2">
    <source>
        <dbReference type="Proteomes" id="UP000185557"/>
    </source>
</evidence>
<comment type="caution">
    <text evidence="1">The sequence shown here is derived from an EMBL/GenBank/DDBJ whole genome shotgun (WGS) entry which is preliminary data.</text>
</comment>
<gene>
    <name evidence="1" type="ORF">NIES30_24950</name>
</gene>
<reference evidence="1 2" key="1">
    <citation type="submission" date="2016-11" db="EMBL/GenBank/DDBJ databases">
        <title>Draft Genome Sequences of Nine Cyanobacterial Strains from Diverse Habitats.</title>
        <authorList>
            <person name="Zhu T."/>
            <person name="Hou S."/>
            <person name="Lu X."/>
            <person name="Hess W.R."/>
        </authorList>
    </citation>
    <scope>NUCLEOTIDE SEQUENCE [LARGE SCALE GENOMIC DNA]</scope>
    <source>
        <strain evidence="1 2">NIES-30</strain>
    </source>
</reference>
<dbReference type="AlphaFoldDB" id="A0A1U7IY15"/>
<dbReference type="OrthoDB" id="9864267at2"/>
<protein>
    <submittedName>
        <fullName evidence="1">Uncharacterized protein</fullName>
    </submittedName>
</protein>